<dbReference type="InterPro" id="IPR018484">
    <property type="entry name" value="FGGY_N"/>
</dbReference>
<reference evidence="5" key="1">
    <citation type="submission" date="2011-11" db="EMBL/GenBank/DDBJ databases">
        <title>Decoding the brain transcriptome of the Eastern honeybee (Apis cerana) based on pyrosequencing.</title>
        <authorList>
            <person name="Sun L."/>
            <person name="Zheng H."/>
            <person name="Wang Y."/>
            <person name="Xie X."/>
            <person name="Zhu Y."/>
            <person name="Gu W."/>
            <person name="Wang S."/>
        </authorList>
    </citation>
    <scope>NUCLEOTIDE SEQUENCE</scope>
    <source>
        <tissue evidence="5">Brain</tissue>
    </source>
</reference>
<dbReference type="PANTHER" id="PTHR10196:SF68">
    <property type="entry name" value="GLYCEROL KINASE 5-RELATED"/>
    <property type="match status" value="1"/>
</dbReference>
<keyword evidence="3 5" id="KW-0418">Kinase</keyword>
<dbReference type="AlphaFoldDB" id="V9IDA8"/>
<organism evidence="5">
    <name type="scientific">Apis cerana</name>
    <name type="common">Indian honeybee</name>
    <dbReference type="NCBI Taxonomy" id="7461"/>
    <lineage>
        <taxon>Eukaryota</taxon>
        <taxon>Metazoa</taxon>
        <taxon>Ecdysozoa</taxon>
        <taxon>Arthropoda</taxon>
        <taxon>Hexapoda</taxon>
        <taxon>Insecta</taxon>
        <taxon>Pterygota</taxon>
        <taxon>Neoptera</taxon>
        <taxon>Endopterygota</taxon>
        <taxon>Hymenoptera</taxon>
        <taxon>Apocrita</taxon>
        <taxon>Aculeata</taxon>
        <taxon>Apoidea</taxon>
        <taxon>Anthophila</taxon>
        <taxon>Apidae</taxon>
        <taxon>Apis</taxon>
    </lineage>
</organism>
<dbReference type="PANTHER" id="PTHR10196">
    <property type="entry name" value="SUGAR KINASE"/>
    <property type="match status" value="1"/>
</dbReference>
<dbReference type="GO" id="GO:0006641">
    <property type="term" value="P:triglyceride metabolic process"/>
    <property type="evidence" value="ECO:0007669"/>
    <property type="project" value="TreeGrafter"/>
</dbReference>
<evidence type="ECO:0000256" key="2">
    <source>
        <dbReference type="ARBA" id="ARBA00022679"/>
    </source>
</evidence>
<dbReference type="FunFam" id="3.30.420.40:FF:000102">
    <property type="entry name" value="Putative glycerol kinase 5"/>
    <property type="match status" value="1"/>
</dbReference>
<dbReference type="GO" id="GO:0016301">
    <property type="term" value="F:kinase activity"/>
    <property type="evidence" value="ECO:0007669"/>
    <property type="project" value="UniProtKB-KW"/>
</dbReference>
<gene>
    <name evidence="5" type="ORF">ACCB00851.2</name>
</gene>
<protein>
    <submittedName>
        <fullName evidence="5">Putative glycerol kinase 5</fullName>
    </submittedName>
</protein>
<dbReference type="GO" id="GO:0005739">
    <property type="term" value="C:mitochondrion"/>
    <property type="evidence" value="ECO:0007669"/>
    <property type="project" value="TreeGrafter"/>
</dbReference>
<sequence>MRYIGALDVGTTNVRFHILDEEGNTIASSTEKIQLLYPKPNYVEIDPDALWTIIVNVIKNTLTESKVSLESIVGIGISTQRGSFTTWNSKDGRHYHNFITWKDLRADNLVKEWNSSIIMKILKMGSKILYTFSRNKRFLGMSVFKFMNTQMSLRLVWVLQHVPGLQEAMSDGNVLFGGIDSWLLYKFTGKHVTDISSASATGIFDPFIKCWSTSMINLLKLPHDIFPQVVETSGNFGSTPKDLFGSKFRYCVQRQTNRHRCSARCVCNREI</sequence>
<dbReference type="GO" id="GO:0046167">
    <property type="term" value="P:glycerol-3-phosphate biosynthetic process"/>
    <property type="evidence" value="ECO:0007669"/>
    <property type="project" value="TreeGrafter"/>
</dbReference>
<dbReference type="SUPFAM" id="SSF53067">
    <property type="entry name" value="Actin-like ATPase domain"/>
    <property type="match status" value="1"/>
</dbReference>
<evidence type="ECO:0000256" key="1">
    <source>
        <dbReference type="ARBA" id="ARBA00009156"/>
    </source>
</evidence>
<proteinExistence type="evidence at transcript level"/>
<evidence type="ECO:0000313" key="5">
    <source>
        <dbReference type="EMBL" id="AEY58314.1"/>
    </source>
</evidence>
<dbReference type="EMBL" id="JR038551">
    <property type="protein sequence ID" value="AEY58314.1"/>
    <property type="molecule type" value="mRNA"/>
</dbReference>
<dbReference type="InterPro" id="IPR043129">
    <property type="entry name" value="ATPase_NBD"/>
</dbReference>
<evidence type="ECO:0000256" key="3">
    <source>
        <dbReference type="ARBA" id="ARBA00022777"/>
    </source>
</evidence>
<feature type="domain" description="Carbohydrate kinase FGGY N-terminal" evidence="4">
    <location>
        <begin position="3"/>
        <end position="241"/>
    </location>
</feature>
<comment type="similarity">
    <text evidence="1">Belongs to the FGGY kinase family.</text>
</comment>
<dbReference type="Pfam" id="PF00370">
    <property type="entry name" value="FGGY_N"/>
    <property type="match status" value="1"/>
</dbReference>
<dbReference type="Gene3D" id="3.30.420.40">
    <property type="match status" value="1"/>
</dbReference>
<evidence type="ECO:0000259" key="4">
    <source>
        <dbReference type="Pfam" id="PF00370"/>
    </source>
</evidence>
<name>V9IDA8_APICE</name>
<accession>V9IDA8</accession>
<dbReference type="GO" id="GO:0006071">
    <property type="term" value="P:glycerol metabolic process"/>
    <property type="evidence" value="ECO:0007669"/>
    <property type="project" value="TreeGrafter"/>
</dbReference>
<keyword evidence="2" id="KW-0808">Transferase</keyword>